<dbReference type="Pfam" id="PF12705">
    <property type="entry name" value="PDDEXK_1"/>
    <property type="match status" value="1"/>
</dbReference>
<dbReference type="InterPro" id="IPR027417">
    <property type="entry name" value="P-loop_NTPase"/>
</dbReference>
<gene>
    <name evidence="2" type="ORF">A2151_05025</name>
</gene>
<dbReference type="Gene3D" id="3.40.50.300">
    <property type="entry name" value="P-loop containing nucleotide triphosphate hydrolases"/>
    <property type="match status" value="1"/>
</dbReference>
<evidence type="ECO:0000313" key="3">
    <source>
        <dbReference type="Proteomes" id="UP000178885"/>
    </source>
</evidence>
<reference evidence="2 3" key="1">
    <citation type="journal article" date="2016" name="Nat. Commun.">
        <title>Thousands of microbial genomes shed light on interconnected biogeochemical processes in an aquifer system.</title>
        <authorList>
            <person name="Anantharaman K."/>
            <person name="Brown C.T."/>
            <person name="Hug L.A."/>
            <person name="Sharon I."/>
            <person name="Castelle C.J."/>
            <person name="Probst A.J."/>
            <person name="Thomas B.C."/>
            <person name="Singh A."/>
            <person name="Wilkins M.J."/>
            <person name="Karaoz U."/>
            <person name="Brodie E.L."/>
            <person name="Williams K.H."/>
            <person name="Hubbard S.S."/>
            <person name="Banfield J.F."/>
        </authorList>
    </citation>
    <scope>NUCLEOTIDE SEQUENCE [LARGE SCALE GENOMIC DNA]</scope>
</reference>
<dbReference type="InterPro" id="IPR011604">
    <property type="entry name" value="PDDEXK-like_dom_sf"/>
</dbReference>
<dbReference type="Gene3D" id="3.90.320.10">
    <property type="match status" value="1"/>
</dbReference>
<dbReference type="InterPro" id="IPR019925">
    <property type="entry name" value="DNA_repair_protein_predicted"/>
</dbReference>
<dbReference type="AlphaFoldDB" id="A0A1F6TMT8"/>
<evidence type="ECO:0000259" key="1">
    <source>
        <dbReference type="Pfam" id="PF12705"/>
    </source>
</evidence>
<dbReference type="NCBIfam" id="TIGR03623">
    <property type="entry name" value="probable DNA repair protein"/>
    <property type="match status" value="1"/>
</dbReference>
<protein>
    <recommendedName>
        <fullName evidence="1">PD-(D/E)XK endonuclease-like domain-containing protein</fullName>
    </recommendedName>
</protein>
<name>A0A1F6TMT8_9PROT</name>
<proteinExistence type="predicted"/>
<dbReference type="InterPro" id="IPR038726">
    <property type="entry name" value="PDDEXK_AddAB-type"/>
</dbReference>
<sequence>MRDSVFEALRSGATLLAASRRQARALQLAHGRRMQREGQAAWTSPDILTWGAWLGRCWDEASGLSADDPASMRVRLSPVQELKLWDDVIEDSAARSTLLQVHAAARTAQEAWRLMWEWDLALPAARDAPNEDTRAFAAWAQVFDERCRARGWQDPARLPEALAQAFDRGRLKAPPRLLLFGFEELTPQQQRLFDVLRARGSAVEIIEPSAAAATPARREFPSAEEELAAAARWARARLEAGAARIGVVVPDLGALRPAVTRLFDDALAPAAVLPGAADGVRPYNLSLGRPLAEYPVIHTALLLLELGRGELACVQAGSLLRSPFLGGADEERARRALLDVVLRAGEPRVRIGGLLRLAQDRDQEGRPRAHAAPLLAARLKEWRAALDAFPKTQLPSAWAEGFARALAALGWPGGRTLDSAEYQTVEAWRELLSAFSSLDAVGGRIGYDAALATLRRTAAERIFQPKSPEAPVQVLGLLEAVGLEFDCLWITGLHDAVWPASPRPNPFLPIELQRRRNLPHASAARELEFARRLTGWLLAGAPQVIVSHPCRAGDENLRPSPLIAHLPGSEPDAAARPKTFHELIYDARPPLDQFPDARAPALPPGIEVRRGTAVFKDQAACPFRAFAHVRLAARALEESHPGLDASARGILVHDTLAQVWAELKSHANLCAQSHEALRDLARAAAERAVAAMARSRPQTFTARFAALERARLGDLVLASLALERQRAPFTALPPETDRQAAFGGVTIRIVPDRVDVLEDGARAVIDYKTGSPRLAQWFGERPDEPQLPLYSLTQEPVAAVLFAQLRKEESRFLGIARRDGIAPEVEAFDATREAAAFGSWEALFAEWRRVLDALGAAFRAGDARVDPKDGERTCEYCDLKPLCRIHERAQASPVEAEEEA</sequence>
<feature type="domain" description="PD-(D/E)XK endonuclease-like" evidence="1">
    <location>
        <begin position="619"/>
        <end position="884"/>
    </location>
</feature>
<dbReference type="SUPFAM" id="SSF52540">
    <property type="entry name" value="P-loop containing nucleoside triphosphate hydrolases"/>
    <property type="match status" value="1"/>
</dbReference>
<comment type="caution">
    <text evidence="2">The sequence shown here is derived from an EMBL/GenBank/DDBJ whole genome shotgun (WGS) entry which is preliminary data.</text>
</comment>
<dbReference type="EMBL" id="MFSU01000082">
    <property type="protein sequence ID" value="OGI46438.1"/>
    <property type="molecule type" value="Genomic_DNA"/>
</dbReference>
<accession>A0A1F6TMT8</accession>
<dbReference type="STRING" id="1817760.A2151_05025"/>
<organism evidence="2 3">
    <name type="scientific">Candidatus Muproteobacteria bacterium RBG_16_65_34</name>
    <dbReference type="NCBI Taxonomy" id="1817760"/>
    <lineage>
        <taxon>Bacteria</taxon>
        <taxon>Pseudomonadati</taxon>
        <taxon>Pseudomonadota</taxon>
        <taxon>Candidatus Muproteobacteria</taxon>
    </lineage>
</organism>
<dbReference type="Proteomes" id="UP000178885">
    <property type="component" value="Unassembled WGS sequence"/>
</dbReference>
<evidence type="ECO:0000313" key="2">
    <source>
        <dbReference type="EMBL" id="OGI46438.1"/>
    </source>
</evidence>